<evidence type="ECO:0000256" key="2">
    <source>
        <dbReference type="ARBA" id="ARBA00023002"/>
    </source>
</evidence>
<dbReference type="FunFam" id="3.20.20.100:FF:000005">
    <property type="entry name" value="NADP(H)-dependent aldo-keto reductase"/>
    <property type="match status" value="1"/>
</dbReference>
<accession>A0AA88UNJ5</accession>
<keyword evidence="7" id="KW-1185">Reference proteome</keyword>
<dbReference type="AlphaFoldDB" id="A0AA88UNJ5"/>
<name>A0AA88UNJ5_9ASTE</name>
<dbReference type="PRINTS" id="PR00069">
    <property type="entry name" value="ALDKETRDTASE"/>
</dbReference>
<organism evidence="6 7">
    <name type="scientific">Escallonia rubra</name>
    <dbReference type="NCBI Taxonomy" id="112253"/>
    <lineage>
        <taxon>Eukaryota</taxon>
        <taxon>Viridiplantae</taxon>
        <taxon>Streptophyta</taxon>
        <taxon>Embryophyta</taxon>
        <taxon>Tracheophyta</taxon>
        <taxon>Spermatophyta</taxon>
        <taxon>Magnoliopsida</taxon>
        <taxon>eudicotyledons</taxon>
        <taxon>Gunneridae</taxon>
        <taxon>Pentapetalae</taxon>
        <taxon>asterids</taxon>
        <taxon>campanulids</taxon>
        <taxon>Escalloniales</taxon>
        <taxon>Escalloniaceae</taxon>
        <taxon>Escallonia</taxon>
    </lineage>
</organism>
<dbReference type="InterPro" id="IPR023210">
    <property type="entry name" value="NADP_OxRdtase_dom"/>
</dbReference>
<evidence type="ECO:0000256" key="3">
    <source>
        <dbReference type="SAM" id="MobiDB-lite"/>
    </source>
</evidence>
<feature type="compositionally biased region" description="Low complexity" evidence="3">
    <location>
        <begin position="41"/>
        <end position="53"/>
    </location>
</feature>
<evidence type="ECO:0000313" key="5">
    <source>
        <dbReference type="EMBL" id="KAK2982981.1"/>
    </source>
</evidence>
<sequence length="420" mass="47081">MASTSSPLTSSSLVRAPFSCITTTRTPSRRISTRRLEWGFSPSSTSTSNKTTTVRAQRGPASALEYRKLGDSDLVLSEITLGTMTFGEQNTEKEAHEMLVYAFEQGINAIDTAEAYPIPMRKETQGRTDLYIGSWLKSQPRDKVILATKICGYSERSSYLRENANVLRVDAANIKESVEKSLKRLNTDYIDLLQIHWPDRYVALFGQYSYDPSKWRPSVPVVEQLRAFQELIDEGKVRYLGVSNETSYGVMEFVHTAKVEGLPKIVSIQNNYSLLIRCKFEIDLVEVCHPNNCNIGLLAYSPLAGGSLSGKYLDVQSEAARKGRLNLFPGYMERYNKSLAKEATSKYIELAKKHGLTPVQLALGFARDRPFVTSSIIGATSVEQLKEDIDAFLTTERPLPSEVMTDIESVFNRYRDPAAF</sequence>
<feature type="domain" description="NADP-dependent oxidoreductase" evidence="4">
    <location>
        <begin position="78"/>
        <end position="410"/>
    </location>
</feature>
<dbReference type="InterPro" id="IPR020471">
    <property type="entry name" value="AKR"/>
</dbReference>
<keyword evidence="2" id="KW-0560">Oxidoreductase</keyword>
<dbReference type="GO" id="GO:0016491">
    <property type="term" value="F:oxidoreductase activity"/>
    <property type="evidence" value="ECO:0007669"/>
    <property type="project" value="UniProtKB-KW"/>
</dbReference>
<feature type="region of interest" description="Disordered" evidence="3">
    <location>
        <begin position="39"/>
        <end position="59"/>
    </location>
</feature>
<reference evidence="6" key="1">
    <citation type="submission" date="2022-12" db="EMBL/GenBank/DDBJ databases">
        <title>Draft genome assemblies for two species of Escallonia (Escalloniales).</title>
        <authorList>
            <person name="Chanderbali A."/>
            <person name="Dervinis C."/>
            <person name="Anghel I."/>
            <person name="Soltis D."/>
            <person name="Soltis P."/>
            <person name="Zapata F."/>
        </authorList>
    </citation>
    <scope>NUCLEOTIDE SEQUENCE</scope>
    <source>
        <strain evidence="6">UCBG92.1500</strain>
        <tissue evidence="6">Leaf</tissue>
    </source>
</reference>
<proteinExistence type="predicted"/>
<dbReference type="Gene3D" id="3.20.20.100">
    <property type="entry name" value="NADP-dependent oxidoreductase domain"/>
    <property type="match status" value="1"/>
</dbReference>
<dbReference type="PANTHER" id="PTHR43364">
    <property type="entry name" value="NADH-SPECIFIC METHYLGLYOXAL REDUCTASE-RELATED"/>
    <property type="match status" value="1"/>
</dbReference>
<dbReference type="PANTHER" id="PTHR43364:SF4">
    <property type="entry name" value="NAD(P)-LINKED OXIDOREDUCTASE SUPERFAMILY PROTEIN"/>
    <property type="match status" value="1"/>
</dbReference>
<dbReference type="CDD" id="cd19094">
    <property type="entry name" value="AKR_Tas-like"/>
    <property type="match status" value="1"/>
</dbReference>
<protein>
    <recommendedName>
        <fullName evidence="4">NADP-dependent oxidoreductase domain-containing protein</fullName>
    </recommendedName>
</protein>
<gene>
    <name evidence="6" type="ORF">RJ640_000342</name>
    <name evidence="5" type="ORF">RJ640_013918</name>
</gene>
<dbReference type="InterPro" id="IPR036812">
    <property type="entry name" value="NAD(P)_OxRdtase_dom_sf"/>
</dbReference>
<evidence type="ECO:0000259" key="4">
    <source>
        <dbReference type="Pfam" id="PF00248"/>
    </source>
</evidence>
<dbReference type="InterPro" id="IPR050523">
    <property type="entry name" value="AKR_Detox_Biosynth"/>
</dbReference>
<dbReference type="EMBL" id="JAVXUO010000946">
    <property type="protein sequence ID" value="KAK2987718.1"/>
    <property type="molecule type" value="Genomic_DNA"/>
</dbReference>
<evidence type="ECO:0000313" key="7">
    <source>
        <dbReference type="Proteomes" id="UP001187471"/>
    </source>
</evidence>
<keyword evidence="1" id="KW-0521">NADP</keyword>
<comment type="caution">
    <text evidence="6">The sequence shown here is derived from an EMBL/GenBank/DDBJ whole genome shotgun (WGS) entry which is preliminary data.</text>
</comment>
<evidence type="ECO:0000256" key="1">
    <source>
        <dbReference type="ARBA" id="ARBA00022857"/>
    </source>
</evidence>
<evidence type="ECO:0000313" key="6">
    <source>
        <dbReference type="EMBL" id="KAK2987718.1"/>
    </source>
</evidence>
<dbReference type="Pfam" id="PF00248">
    <property type="entry name" value="Aldo_ket_red"/>
    <property type="match status" value="1"/>
</dbReference>
<dbReference type="Proteomes" id="UP001187471">
    <property type="component" value="Unassembled WGS sequence"/>
</dbReference>
<dbReference type="EMBL" id="JAVXUO010001370">
    <property type="protein sequence ID" value="KAK2982981.1"/>
    <property type="molecule type" value="Genomic_DNA"/>
</dbReference>
<dbReference type="SUPFAM" id="SSF51430">
    <property type="entry name" value="NAD(P)-linked oxidoreductase"/>
    <property type="match status" value="1"/>
</dbReference>